<comment type="caution">
    <text evidence="2">The sequence shown here is derived from an EMBL/GenBank/DDBJ whole genome shotgun (WGS) entry which is preliminary data.</text>
</comment>
<sequence length="188" mass="19919">MASIANIALVVVSYFLLIPSVWAHSGRTNSSGCHNCNVGSCAGTYHCHNGGTSYTSKSIYTAPVTPTCGVNAYYSAPNSSCMCKIGYVVSTDKYNCVILPANAHSVISSTDAWLCDTGYKEIDGKCIEDIVILPKNEQKTNLVPTNNVTQPQVNSNNSETSGTADLLGLVGMGVVGLVAYIVQKRKKV</sequence>
<keyword evidence="1" id="KW-0472">Membrane</keyword>
<reference evidence="2 3" key="1">
    <citation type="journal article" date="2015" name="Nature">
        <title>rRNA introns, odd ribosomes, and small enigmatic genomes across a large radiation of phyla.</title>
        <authorList>
            <person name="Brown C.T."/>
            <person name="Hug L.A."/>
            <person name="Thomas B.C."/>
            <person name="Sharon I."/>
            <person name="Castelle C.J."/>
            <person name="Singh A."/>
            <person name="Wilkins M.J."/>
            <person name="Williams K.H."/>
            <person name="Banfield J.F."/>
        </authorList>
    </citation>
    <scope>NUCLEOTIDE SEQUENCE [LARGE SCALE GENOMIC DNA]</scope>
</reference>
<organism evidence="2 3">
    <name type="scientific">candidate division WWE3 bacterium GW2011_GWE1_41_27</name>
    <dbReference type="NCBI Taxonomy" id="1619131"/>
    <lineage>
        <taxon>Bacteria</taxon>
        <taxon>Katanobacteria</taxon>
    </lineage>
</organism>
<evidence type="ECO:0000313" key="2">
    <source>
        <dbReference type="EMBL" id="KKS07132.1"/>
    </source>
</evidence>
<dbReference type="InterPro" id="IPR047773">
    <property type="entry name" value="YHYH_dom_bact"/>
</dbReference>
<evidence type="ECO:0000256" key="1">
    <source>
        <dbReference type="SAM" id="Phobius"/>
    </source>
</evidence>
<gene>
    <name evidence="2" type="ORF">UU59_C0012G0008</name>
</gene>
<dbReference type="NCBIfam" id="NF033223">
    <property type="entry name" value="YHYH_alt"/>
    <property type="match status" value="1"/>
</dbReference>
<dbReference type="Proteomes" id="UP000034544">
    <property type="component" value="Unassembled WGS sequence"/>
</dbReference>
<dbReference type="EMBL" id="LCBF01000012">
    <property type="protein sequence ID" value="KKS07132.1"/>
    <property type="molecule type" value="Genomic_DNA"/>
</dbReference>
<feature type="transmembrane region" description="Helical" evidence="1">
    <location>
        <begin position="166"/>
        <end position="182"/>
    </location>
</feature>
<name>A0A0G0W547_UNCKA</name>
<accession>A0A0G0W547</accession>
<evidence type="ECO:0000313" key="3">
    <source>
        <dbReference type="Proteomes" id="UP000034544"/>
    </source>
</evidence>
<dbReference type="AlphaFoldDB" id="A0A0G0W547"/>
<proteinExistence type="predicted"/>
<protein>
    <recommendedName>
        <fullName evidence="4">YHYH domain-containing protein</fullName>
    </recommendedName>
</protein>
<dbReference type="Gene3D" id="2.10.25.10">
    <property type="entry name" value="Laminin"/>
    <property type="match status" value="1"/>
</dbReference>
<keyword evidence="1" id="KW-1133">Transmembrane helix</keyword>
<keyword evidence="1" id="KW-0812">Transmembrane</keyword>
<evidence type="ECO:0008006" key="4">
    <source>
        <dbReference type="Google" id="ProtNLM"/>
    </source>
</evidence>